<dbReference type="VEuPathDB" id="FungiDB:AAP_04203"/>
<dbReference type="EMBL" id="AZGZ01000019">
    <property type="protein sequence ID" value="KZZ89852.1"/>
    <property type="molecule type" value="Genomic_DNA"/>
</dbReference>
<gene>
    <name evidence="2" type="ORF">AAP_04203</name>
</gene>
<evidence type="ECO:0000259" key="1">
    <source>
        <dbReference type="Pfam" id="PF07944"/>
    </source>
</evidence>
<proteinExistence type="predicted"/>
<keyword evidence="3" id="KW-1185">Reference proteome</keyword>
<feature type="domain" description="Non-reducing end beta-L-arabinofuranosidase-like GH127 catalytic" evidence="1">
    <location>
        <begin position="85"/>
        <end position="366"/>
    </location>
</feature>
<evidence type="ECO:0000313" key="2">
    <source>
        <dbReference type="EMBL" id="KZZ89852.1"/>
    </source>
</evidence>
<dbReference type="Proteomes" id="UP000242877">
    <property type="component" value="Unassembled WGS sequence"/>
</dbReference>
<evidence type="ECO:0000313" key="3">
    <source>
        <dbReference type="Proteomes" id="UP000242877"/>
    </source>
</evidence>
<comment type="caution">
    <text evidence="2">The sequence shown here is derived from an EMBL/GenBank/DDBJ whole genome shotgun (WGS) entry which is preliminary data.</text>
</comment>
<organism evidence="2 3">
    <name type="scientific">Ascosphaera apis ARSEF 7405</name>
    <dbReference type="NCBI Taxonomy" id="392613"/>
    <lineage>
        <taxon>Eukaryota</taxon>
        <taxon>Fungi</taxon>
        <taxon>Dikarya</taxon>
        <taxon>Ascomycota</taxon>
        <taxon>Pezizomycotina</taxon>
        <taxon>Eurotiomycetes</taxon>
        <taxon>Eurotiomycetidae</taxon>
        <taxon>Onygenales</taxon>
        <taxon>Ascosphaeraceae</taxon>
        <taxon>Ascosphaera</taxon>
    </lineage>
</organism>
<dbReference type="AlphaFoldDB" id="A0A167XAY3"/>
<dbReference type="OrthoDB" id="5358475at2759"/>
<dbReference type="SUPFAM" id="SSF48208">
    <property type="entry name" value="Six-hairpin glycosidases"/>
    <property type="match status" value="1"/>
</dbReference>
<protein>
    <recommendedName>
        <fullName evidence="1">Non-reducing end beta-L-arabinofuranosidase-like GH127 catalytic domain-containing protein</fullName>
    </recommendedName>
</protein>
<accession>A0A167XAY3</accession>
<dbReference type="InterPro" id="IPR008928">
    <property type="entry name" value="6-hairpin_glycosidase_sf"/>
</dbReference>
<dbReference type="GO" id="GO:0005975">
    <property type="term" value="P:carbohydrate metabolic process"/>
    <property type="evidence" value="ECO:0007669"/>
    <property type="project" value="InterPro"/>
</dbReference>
<sequence>MRCPKASSKDIVDNAPRLVPFRYQSLPLGTIAPRGWLRDQLELAANGLAGHLSEFYRFVQRSSWVGGDQEYSSLNEAAPYWYNGIVPLAFGLNDERLKGQARSFLDYVLANQAEDGWIGPEKTPQTRGIWARCLVLQGMRAHAEAEPCRKSEIVSAMIRFTRLVHAMLKDDYRGYKAHEGDVYDTGQFVLARPHELSLSLQWLYEEVQWADKPVVWETMNQLWRGSEIYGRDWSTFFVDGVFPKEASIRPSLNFQHGVNVAQGLRYTAQKYRMTASSALAKQSRQAVEMLFRYHGTPSGSFTSDEYLGGLDPNRGTELCTAIELMSSLSYLHCLLGDNELADMVETAAFNAMPGGVSADWWSHQYLTQSNQPWCKRFGEEFGLWYDCGTYANVFGLEPDYTVLPGGNRVSVEAETGYPFNYVIKYTIKADRSFDLAIRLPRWADTSATVSIEDEDEDAVLLMTPKETSDGFIRVSLPAGLSHLTVAFDPKVRVAQRKNGAVALYHGPLLYALEIPHEKISTSPTHYRYNEDPLTDIPDICGKYKQVRDNILIPQAGSIWAVAIDPDQIRVHRQDTAELKNPIFAPGNPPTHLSVAAVKIHWPLVNGTAAAPPHGKDIKVKGKPFVARFVPFASSPLHMAELPTVKLPKLSL</sequence>
<dbReference type="InterPro" id="IPR012878">
    <property type="entry name" value="Beta-AFase-like_GH127_cat"/>
</dbReference>
<dbReference type="Pfam" id="PF07944">
    <property type="entry name" value="Beta-AFase-like_GH127_cat"/>
    <property type="match status" value="1"/>
</dbReference>
<reference evidence="2 3" key="1">
    <citation type="journal article" date="2016" name="Genome Biol. Evol.">
        <title>Divergent and convergent evolution of fungal pathogenicity.</title>
        <authorList>
            <person name="Shang Y."/>
            <person name="Xiao G."/>
            <person name="Zheng P."/>
            <person name="Cen K."/>
            <person name="Zhan S."/>
            <person name="Wang C."/>
        </authorList>
    </citation>
    <scope>NUCLEOTIDE SEQUENCE [LARGE SCALE GENOMIC DNA]</scope>
    <source>
        <strain evidence="2 3">ARSEF 7405</strain>
    </source>
</reference>
<name>A0A167XAY3_9EURO</name>